<sequence>MVSLFGSKSLLGLDIGSGSIKAVQLKDLKEGYELELLGVMPLHPSIIAEDAIADTVKLGETLKELIKKFNIKAKNTVISISGHSSVIIKRITLPEMTEEVLNENIRFEAEQYVPFGIEDVNLDYQIIGPAEEAGQIDVVLVAVKKDLLNSYVNVVKDVGLVPVIVDVDAFALENMYEINYHSGEEKNVALVNVGVTNTTINILRNGVSAFTRDSSIGSKIHTDTLMRELGVTMEAAEKLKRGQEAEGISAVKAEAIINSASEEIVMEITRSLDYFSDTPDIGNIDELMLGGGGAMVKGFKELITERTGLTVTLMNPFSKIKIPKQMDAKYVESVAPLAAVAVGLAMRRVGDR</sequence>
<proteinExistence type="predicted"/>
<gene>
    <name evidence="1" type="primary">pilM</name>
    <name evidence="1" type="ORF">HWQ67_03115</name>
</gene>
<dbReference type="SUPFAM" id="SSF53067">
    <property type="entry name" value="Actin-like ATPase domain"/>
    <property type="match status" value="2"/>
</dbReference>
<dbReference type="PIRSF" id="PIRSF019169">
    <property type="entry name" value="PilM"/>
    <property type="match status" value="1"/>
</dbReference>
<organism evidence="1 2">
    <name type="scientific">Candidatus Magnetobacterium casense</name>
    <dbReference type="NCBI Taxonomy" id="1455061"/>
    <lineage>
        <taxon>Bacteria</taxon>
        <taxon>Pseudomonadati</taxon>
        <taxon>Nitrospirota</taxon>
        <taxon>Thermodesulfovibrionia</taxon>
        <taxon>Thermodesulfovibrionales</taxon>
        <taxon>Candidatus Magnetobacteriaceae</taxon>
        <taxon>Candidatus Magnetobacterium</taxon>
    </lineage>
</organism>
<dbReference type="EMBL" id="JABXWD010000032">
    <property type="protein sequence ID" value="MBV6340569.1"/>
    <property type="molecule type" value="Genomic_DNA"/>
</dbReference>
<evidence type="ECO:0000313" key="2">
    <source>
        <dbReference type="Proteomes" id="UP001196980"/>
    </source>
</evidence>
<evidence type="ECO:0000313" key="1">
    <source>
        <dbReference type="EMBL" id="MBV6340569.1"/>
    </source>
</evidence>
<dbReference type="InterPro" id="IPR005883">
    <property type="entry name" value="PilM"/>
</dbReference>
<name>A0ABS6RX14_9BACT</name>
<dbReference type="CDD" id="cd24049">
    <property type="entry name" value="ASKHA_NBD_PilM"/>
    <property type="match status" value="1"/>
</dbReference>
<protein>
    <submittedName>
        <fullName evidence="1">Type IV pilus assembly protein PilM</fullName>
    </submittedName>
</protein>
<comment type="caution">
    <text evidence="1">The sequence shown here is derived from an EMBL/GenBank/DDBJ whole genome shotgun (WGS) entry which is preliminary data.</text>
</comment>
<dbReference type="RefSeq" id="WP_218251190.1">
    <property type="nucleotide sequence ID" value="NZ_JABXWD010000032.1"/>
</dbReference>
<dbReference type="InterPro" id="IPR050696">
    <property type="entry name" value="FtsA/MreB"/>
</dbReference>
<keyword evidence="2" id="KW-1185">Reference proteome</keyword>
<dbReference type="Gene3D" id="3.30.1490.300">
    <property type="match status" value="1"/>
</dbReference>
<dbReference type="Gene3D" id="3.30.420.40">
    <property type="match status" value="2"/>
</dbReference>
<dbReference type="InterPro" id="IPR043129">
    <property type="entry name" value="ATPase_NBD"/>
</dbReference>
<dbReference type="PANTHER" id="PTHR32432">
    <property type="entry name" value="CELL DIVISION PROTEIN FTSA-RELATED"/>
    <property type="match status" value="1"/>
</dbReference>
<dbReference type="Proteomes" id="UP001196980">
    <property type="component" value="Unassembled WGS sequence"/>
</dbReference>
<reference evidence="1 2" key="1">
    <citation type="journal article" date="2020" name="J Geophys Res Biogeosci">
        <title>Magnetotaxis as an Adaptation to Enable Bacterial Shuttling of Microbial Sulfur and Sulfur Cycling Across Aquatic Oxic#Anoxic Interfaces.</title>
        <authorList>
            <person name="Li J."/>
            <person name="Liu P."/>
            <person name="Wang J."/>
            <person name="Roberts A.P."/>
            <person name="Pan Y."/>
        </authorList>
    </citation>
    <scope>NUCLEOTIDE SEQUENCE [LARGE SCALE GENOMIC DNA]</scope>
    <source>
        <strain evidence="1 2">MYR-1_YQ</strain>
    </source>
</reference>
<dbReference type="Pfam" id="PF11104">
    <property type="entry name" value="PilM_2"/>
    <property type="match status" value="1"/>
</dbReference>
<dbReference type="NCBIfam" id="TIGR01175">
    <property type="entry name" value="pilM"/>
    <property type="match status" value="1"/>
</dbReference>
<accession>A0ABS6RX14</accession>
<dbReference type="PANTHER" id="PTHR32432:SF3">
    <property type="entry name" value="ETHANOLAMINE UTILIZATION PROTEIN EUTJ"/>
    <property type="match status" value="1"/>
</dbReference>